<keyword evidence="4" id="KW-1185">Reference proteome</keyword>
<dbReference type="SUPFAM" id="SSF55781">
    <property type="entry name" value="GAF domain-like"/>
    <property type="match status" value="1"/>
</dbReference>
<keyword evidence="1" id="KW-0378">Hydrolase</keyword>
<evidence type="ECO:0000256" key="1">
    <source>
        <dbReference type="ARBA" id="ARBA00022801"/>
    </source>
</evidence>
<dbReference type="SUPFAM" id="SSF81606">
    <property type="entry name" value="PP2C-like"/>
    <property type="match status" value="1"/>
</dbReference>
<dbReference type="Proteomes" id="UP000619260">
    <property type="component" value="Unassembled WGS sequence"/>
</dbReference>
<name>A0A8J4DR18_9ACTN</name>
<proteinExistence type="predicted"/>
<dbReference type="PANTHER" id="PTHR43156:SF2">
    <property type="entry name" value="STAGE II SPORULATION PROTEIN E"/>
    <property type="match status" value="1"/>
</dbReference>
<dbReference type="EMBL" id="BOPF01000010">
    <property type="protein sequence ID" value="GIJ46318.1"/>
    <property type="molecule type" value="Genomic_DNA"/>
</dbReference>
<dbReference type="PROSITE" id="PS51746">
    <property type="entry name" value="PPM_2"/>
    <property type="match status" value="1"/>
</dbReference>
<feature type="domain" description="PPM-type phosphatase" evidence="2">
    <location>
        <begin position="170"/>
        <end position="385"/>
    </location>
</feature>
<organism evidence="3 4">
    <name type="scientific">Virgisporangium aliadipatigenens</name>
    <dbReference type="NCBI Taxonomy" id="741659"/>
    <lineage>
        <taxon>Bacteria</taxon>
        <taxon>Bacillati</taxon>
        <taxon>Actinomycetota</taxon>
        <taxon>Actinomycetes</taxon>
        <taxon>Micromonosporales</taxon>
        <taxon>Micromonosporaceae</taxon>
        <taxon>Virgisporangium</taxon>
    </lineage>
</organism>
<evidence type="ECO:0000259" key="2">
    <source>
        <dbReference type="PROSITE" id="PS51746"/>
    </source>
</evidence>
<dbReference type="RefSeq" id="WP_203899859.1">
    <property type="nucleotide sequence ID" value="NZ_BOPF01000010.1"/>
</dbReference>
<dbReference type="Gene3D" id="3.60.40.10">
    <property type="entry name" value="PPM-type phosphatase domain"/>
    <property type="match status" value="1"/>
</dbReference>
<dbReference type="InterPro" id="IPR036457">
    <property type="entry name" value="PPM-type-like_dom_sf"/>
</dbReference>
<accession>A0A8J4DR18</accession>
<evidence type="ECO:0000313" key="4">
    <source>
        <dbReference type="Proteomes" id="UP000619260"/>
    </source>
</evidence>
<dbReference type="AlphaFoldDB" id="A0A8J4DR18"/>
<dbReference type="PANTHER" id="PTHR43156">
    <property type="entry name" value="STAGE II SPORULATION PROTEIN E-RELATED"/>
    <property type="match status" value="1"/>
</dbReference>
<dbReference type="GO" id="GO:0016791">
    <property type="term" value="F:phosphatase activity"/>
    <property type="evidence" value="ECO:0007669"/>
    <property type="project" value="TreeGrafter"/>
</dbReference>
<gene>
    <name evidence="3" type="ORF">Val02_32040</name>
</gene>
<dbReference type="InterPro" id="IPR001932">
    <property type="entry name" value="PPM-type_phosphatase-like_dom"/>
</dbReference>
<dbReference type="Pfam" id="PF07228">
    <property type="entry name" value="SpoIIE"/>
    <property type="match status" value="1"/>
</dbReference>
<reference evidence="3" key="1">
    <citation type="submission" date="2021-01" db="EMBL/GenBank/DDBJ databases">
        <title>Whole genome shotgun sequence of Virgisporangium aliadipatigenens NBRC 105644.</title>
        <authorList>
            <person name="Komaki H."/>
            <person name="Tamura T."/>
        </authorList>
    </citation>
    <scope>NUCLEOTIDE SEQUENCE</scope>
    <source>
        <strain evidence="3">NBRC 105644</strain>
    </source>
</reference>
<protein>
    <recommendedName>
        <fullName evidence="2">PPM-type phosphatase domain-containing protein</fullName>
    </recommendedName>
</protein>
<evidence type="ECO:0000313" key="3">
    <source>
        <dbReference type="EMBL" id="GIJ46318.1"/>
    </source>
</evidence>
<sequence length="388" mass="41412">MAHGSAAVQDLLLSAQESVPTRMPALLMEAAAALGTDALVAYLADYGQERLTPFLGDGSPPRETVPIDGTLAGRAYALGVPVEGDGGSRLWLPISDAGHRIGVLEVDAKVPPDAGVRAASAALASAVAGLLSSRWRYADAVERLRRGSAMQVATEIIWNLLPPLTFSATAVGVSGILEPCYDVGGDAFDYAIDGGKLHLAIFDGVGHGITASTLTTVALNAYRNARRCGLDLLDTVRSVDKWVNAQFPDLFVTGTLAELTLDEGLLRWVSAGHPGGLLLRNNQLVRDLPAPTALPLGLGRIDGPPEIAEEQLEPEDRVLFYTDGVIEARDIHGHFFGRDRLVDFVGRTLTDEVSPAETMRRLVKAILEHQHEQLQDDATALLLHWSGT</sequence>
<dbReference type="InterPro" id="IPR052016">
    <property type="entry name" value="Bact_Sigma-Reg"/>
</dbReference>
<dbReference type="SMART" id="SM00331">
    <property type="entry name" value="PP2C_SIG"/>
    <property type="match status" value="1"/>
</dbReference>
<comment type="caution">
    <text evidence="3">The sequence shown here is derived from an EMBL/GenBank/DDBJ whole genome shotgun (WGS) entry which is preliminary data.</text>
</comment>